<organism evidence="7 8">
    <name type="scientific">Methanospirillum lacunae</name>
    <dbReference type="NCBI Taxonomy" id="668570"/>
    <lineage>
        <taxon>Archaea</taxon>
        <taxon>Methanobacteriati</taxon>
        <taxon>Methanobacteriota</taxon>
        <taxon>Stenosarchaea group</taxon>
        <taxon>Methanomicrobia</taxon>
        <taxon>Methanomicrobiales</taxon>
        <taxon>Methanospirillaceae</taxon>
        <taxon>Methanospirillum</taxon>
    </lineage>
</organism>
<proteinExistence type="inferred from homology"/>
<comment type="subcellular location">
    <subcellularLocation>
        <location evidence="1">Membrane</location>
        <topology evidence="1">Multi-pass membrane protein</topology>
    </subcellularLocation>
</comment>
<dbReference type="RefSeq" id="WP_109970148.1">
    <property type="nucleotide sequence ID" value="NZ_CP176093.1"/>
</dbReference>
<sequence>MKIPSLHSLLLLIGCIVLPLLIGALGSVITTSSIPIWYNTLTKPWFTPPNWVFAPIWTILYCMMGVSLWLIIKDGFKNNEVKRGVICFGAQLLLNFLWTIAFFGMRSPAMGLVVIIALLYLIGLTIQIFKNISSPAAYLFIPYFCWTCCATVLNAAVFLLNM</sequence>
<name>A0A2V2MNK7_9EURY</name>
<dbReference type="Proteomes" id="UP000245657">
    <property type="component" value="Unassembled WGS sequence"/>
</dbReference>
<dbReference type="InterPro" id="IPR038330">
    <property type="entry name" value="TspO/MBR-related_sf"/>
</dbReference>
<evidence type="ECO:0000313" key="8">
    <source>
        <dbReference type="Proteomes" id="UP000245657"/>
    </source>
</evidence>
<dbReference type="Gene3D" id="1.20.1260.100">
    <property type="entry name" value="TspO/MBR protein"/>
    <property type="match status" value="1"/>
</dbReference>
<dbReference type="GO" id="GO:0033013">
    <property type="term" value="P:tetrapyrrole metabolic process"/>
    <property type="evidence" value="ECO:0007669"/>
    <property type="project" value="UniProtKB-ARBA"/>
</dbReference>
<dbReference type="OrthoDB" id="212929at2157"/>
<comment type="caution">
    <text evidence="7">The sequence shown here is derived from an EMBL/GenBank/DDBJ whole genome shotgun (WGS) entry which is preliminary data.</text>
</comment>
<protein>
    <submittedName>
        <fullName evidence="7">Tryptophan-rich sensory protein</fullName>
    </submittedName>
</protein>
<evidence type="ECO:0000256" key="3">
    <source>
        <dbReference type="ARBA" id="ARBA00022692"/>
    </source>
</evidence>
<dbReference type="PIRSF" id="PIRSF005859">
    <property type="entry name" value="PBR"/>
    <property type="match status" value="1"/>
</dbReference>
<dbReference type="GO" id="GO:0016020">
    <property type="term" value="C:membrane"/>
    <property type="evidence" value="ECO:0007669"/>
    <property type="project" value="UniProtKB-SubCell"/>
</dbReference>
<keyword evidence="3 6" id="KW-0812">Transmembrane</keyword>
<dbReference type="Pfam" id="PF03073">
    <property type="entry name" value="TspO_MBR"/>
    <property type="match status" value="1"/>
</dbReference>
<feature type="transmembrane region" description="Helical" evidence="6">
    <location>
        <begin position="84"/>
        <end position="103"/>
    </location>
</feature>
<evidence type="ECO:0000256" key="2">
    <source>
        <dbReference type="ARBA" id="ARBA00007524"/>
    </source>
</evidence>
<feature type="transmembrane region" description="Helical" evidence="6">
    <location>
        <begin position="136"/>
        <end position="160"/>
    </location>
</feature>
<accession>A0A2V2MNK7</accession>
<keyword evidence="5 6" id="KW-0472">Membrane</keyword>
<dbReference type="AlphaFoldDB" id="A0A2V2MNK7"/>
<dbReference type="EMBL" id="QGMY01000018">
    <property type="protein sequence ID" value="PWR69824.1"/>
    <property type="molecule type" value="Genomic_DNA"/>
</dbReference>
<dbReference type="CDD" id="cd15904">
    <property type="entry name" value="TSPO_MBR"/>
    <property type="match status" value="1"/>
</dbReference>
<keyword evidence="8" id="KW-1185">Reference proteome</keyword>
<evidence type="ECO:0000256" key="4">
    <source>
        <dbReference type="ARBA" id="ARBA00022989"/>
    </source>
</evidence>
<comment type="similarity">
    <text evidence="2">Belongs to the TspO/BZRP family.</text>
</comment>
<feature type="transmembrane region" description="Helical" evidence="6">
    <location>
        <begin position="50"/>
        <end position="72"/>
    </location>
</feature>
<evidence type="ECO:0000256" key="6">
    <source>
        <dbReference type="SAM" id="Phobius"/>
    </source>
</evidence>
<gene>
    <name evidence="7" type="ORF">DK846_16745</name>
</gene>
<dbReference type="PANTHER" id="PTHR10057:SF0">
    <property type="entry name" value="TRANSLOCATOR PROTEIN"/>
    <property type="match status" value="1"/>
</dbReference>
<dbReference type="InterPro" id="IPR004307">
    <property type="entry name" value="TspO_MBR"/>
</dbReference>
<keyword evidence="4 6" id="KW-1133">Transmembrane helix</keyword>
<evidence type="ECO:0000256" key="1">
    <source>
        <dbReference type="ARBA" id="ARBA00004141"/>
    </source>
</evidence>
<reference evidence="7 8" key="1">
    <citation type="submission" date="2018-05" db="EMBL/GenBank/DDBJ databases">
        <title>Draft genome of Methanospirillum lacunae Ki8-1.</title>
        <authorList>
            <person name="Dueholm M.S."/>
            <person name="Nielsen P.H."/>
            <person name="Bakmann L.F."/>
            <person name="Otzen D.E."/>
        </authorList>
    </citation>
    <scope>NUCLEOTIDE SEQUENCE [LARGE SCALE GENOMIC DNA]</scope>
    <source>
        <strain evidence="7 8">Ki8-1</strain>
    </source>
</reference>
<dbReference type="FunFam" id="1.20.1260.100:FF:000001">
    <property type="entry name" value="translocator protein 2"/>
    <property type="match status" value="1"/>
</dbReference>
<dbReference type="GeneID" id="97550084"/>
<dbReference type="PANTHER" id="PTHR10057">
    <property type="entry name" value="PERIPHERAL-TYPE BENZODIAZEPINE RECEPTOR"/>
    <property type="match status" value="1"/>
</dbReference>
<dbReference type="PROSITE" id="PS51257">
    <property type="entry name" value="PROKAR_LIPOPROTEIN"/>
    <property type="match status" value="1"/>
</dbReference>
<evidence type="ECO:0000256" key="5">
    <source>
        <dbReference type="ARBA" id="ARBA00023136"/>
    </source>
</evidence>
<feature type="transmembrane region" description="Helical" evidence="6">
    <location>
        <begin position="109"/>
        <end position="129"/>
    </location>
</feature>
<evidence type="ECO:0000313" key="7">
    <source>
        <dbReference type="EMBL" id="PWR69824.1"/>
    </source>
</evidence>